<dbReference type="EMBL" id="PEMD01000272">
    <property type="protein sequence ID" value="RTH31405.1"/>
    <property type="molecule type" value="Genomic_DNA"/>
</dbReference>
<dbReference type="PANTHER" id="PTHR45138:SF9">
    <property type="entry name" value="DIGUANYLATE CYCLASE DGCM-RELATED"/>
    <property type="match status" value="1"/>
</dbReference>
<dbReference type="CDD" id="cd01949">
    <property type="entry name" value="GGDEF"/>
    <property type="match status" value="1"/>
</dbReference>
<protein>
    <submittedName>
        <fullName evidence="2">Diguanylate cyclase</fullName>
    </submittedName>
    <submittedName>
        <fullName evidence="3">GGDEF domain-containing protein</fullName>
    </submittedName>
</protein>
<evidence type="ECO:0000313" key="5">
    <source>
        <dbReference type="Proteomes" id="UP000053099"/>
    </source>
</evidence>
<comment type="caution">
    <text evidence="2">The sequence shown here is derived from an EMBL/GenBank/DDBJ whole genome shotgun (WGS) entry which is preliminary data.</text>
</comment>
<accession>A0A0N0ZN93</accession>
<dbReference type="GO" id="GO:0043709">
    <property type="term" value="P:cell adhesion involved in single-species biofilm formation"/>
    <property type="evidence" value="ECO:0007669"/>
    <property type="project" value="TreeGrafter"/>
</dbReference>
<dbReference type="Proteomes" id="UP000286928">
    <property type="component" value="Unassembled WGS sequence"/>
</dbReference>
<dbReference type="InterPro" id="IPR029787">
    <property type="entry name" value="Nucleotide_cyclase"/>
</dbReference>
<dbReference type="SUPFAM" id="SSF55781">
    <property type="entry name" value="GAF domain-like"/>
    <property type="match status" value="1"/>
</dbReference>
<dbReference type="Pfam" id="PF01590">
    <property type="entry name" value="GAF"/>
    <property type="match status" value="1"/>
</dbReference>
<reference evidence="4" key="2">
    <citation type="submission" date="2017-10" db="EMBL/GenBank/DDBJ databases">
        <authorList>
            <person name="Wilpiszeski R.L."/>
            <person name="Zhidan Z."/>
            <person name="House C.H."/>
        </authorList>
    </citation>
    <scope>NUCLEOTIDE SEQUENCE</scope>
    <source>
        <strain evidence="4">12_S12</strain>
    </source>
</reference>
<dbReference type="InterPro" id="IPR003018">
    <property type="entry name" value="GAF"/>
</dbReference>
<dbReference type="SMART" id="SM00267">
    <property type="entry name" value="GGDEF"/>
    <property type="match status" value="1"/>
</dbReference>
<dbReference type="PROSITE" id="PS50887">
    <property type="entry name" value="GGDEF"/>
    <property type="match status" value="1"/>
</dbReference>
<reference evidence="6 7" key="3">
    <citation type="journal article" date="2019" name="Extremophiles">
        <title>Biogeography of thermophiles and predominance of Thermus scotoductus in domestic water heaters.</title>
        <authorList>
            <person name="Wilpiszeski R.L."/>
            <person name="Zhang Z."/>
            <person name="House C.H."/>
        </authorList>
    </citation>
    <scope>NUCLEOTIDE SEQUENCE [LARGE SCALE GENOMIC DNA]</scope>
    <source>
        <strain evidence="4 7">12_S12</strain>
        <strain evidence="3 6">20_S20</strain>
    </source>
</reference>
<evidence type="ECO:0000313" key="2">
    <source>
        <dbReference type="EMBL" id="KPD28677.1"/>
    </source>
</evidence>
<evidence type="ECO:0000313" key="4">
    <source>
        <dbReference type="EMBL" id="RTI09414.1"/>
    </source>
</evidence>
<dbReference type="EMBL" id="PEML01000039">
    <property type="protein sequence ID" value="RTI09414.1"/>
    <property type="molecule type" value="Genomic_DNA"/>
</dbReference>
<evidence type="ECO:0000313" key="6">
    <source>
        <dbReference type="Proteomes" id="UP000286928"/>
    </source>
</evidence>
<reference evidence="2 5" key="1">
    <citation type="submission" date="2015-09" db="EMBL/GenBank/DDBJ databases">
        <title>Draft genome sequence of Thermus scotoductus strain K1 isolated from a geothermal spring in Nagorno-Karabakh, Armenia.</title>
        <authorList>
            <person name="Saghatelyan A."/>
            <person name="Poghosyan L."/>
            <person name="Panosyan H."/>
            <person name="Birkeland N.-K."/>
        </authorList>
    </citation>
    <scope>NUCLEOTIDE SEQUENCE [LARGE SCALE GENOMIC DNA]</scope>
    <source>
        <strain evidence="2 5">K1</strain>
    </source>
</reference>
<dbReference type="Pfam" id="PF00990">
    <property type="entry name" value="GGDEF"/>
    <property type="match status" value="1"/>
</dbReference>
<evidence type="ECO:0000313" key="3">
    <source>
        <dbReference type="EMBL" id="RTH31405.1"/>
    </source>
</evidence>
<dbReference type="AlphaFoldDB" id="A0A0N0ZN93"/>
<dbReference type="SUPFAM" id="SSF55073">
    <property type="entry name" value="Nucleotide cyclase"/>
    <property type="match status" value="1"/>
</dbReference>
<dbReference type="GO" id="GO:0052621">
    <property type="term" value="F:diguanylate cyclase activity"/>
    <property type="evidence" value="ECO:0007669"/>
    <property type="project" value="TreeGrafter"/>
</dbReference>
<dbReference type="InterPro" id="IPR000160">
    <property type="entry name" value="GGDEF_dom"/>
</dbReference>
<dbReference type="InterPro" id="IPR029016">
    <property type="entry name" value="GAF-like_dom_sf"/>
</dbReference>
<dbReference type="InterPro" id="IPR043128">
    <property type="entry name" value="Rev_trsase/Diguanyl_cyclase"/>
</dbReference>
<dbReference type="Proteomes" id="UP000053099">
    <property type="component" value="Unassembled WGS sequence"/>
</dbReference>
<gene>
    <name evidence="2" type="ORF">AN926_08720</name>
    <name evidence="4" type="ORF">CSW25_02000</name>
    <name evidence="3" type="ORF">CSW33_08075</name>
</gene>
<dbReference type="Proteomes" id="UP000287962">
    <property type="component" value="Unassembled WGS sequence"/>
</dbReference>
<dbReference type="EMBL" id="LJJR01000026">
    <property type="protein sequence ID" value="KPD28677.1"/>
    <property type="molecule type" value="Genomic_DNA"/>
</dbReference>
<dbReference type="GO" id="GO:1902201">
    <property type="term" value="P:negative regulation of bacterial-type flagellum-dependent cell motility"/>
    <property type="evidence" value="ECO:0007669"/>
    <property type="project" value="TreeGrafter"/>
</dbReference>
<dbReference type="InterPro" id="IPR050469">
    <property type="entry name" value="Diguanylate_Cyclase"/>
</dbReference>
<dbReference type="PANTHER" id="PTHR45138">
    <property type="entry name" value="REGULATORY COMPONENTS OF SENSORY TRANSDUCTION SYSTEM"/>
    <property type="match status" value="1"/>
</dbReference>
<evidence type="ECO:0000259" key="1">
    <source>
        <dbReference type="PROSITE" id="PS50887"/>
    </source>
</evidence>
<dbReference type="RefSeq" id="WP_038030020.1">
    <property type="nucleotide sequence ID" value="NZ_PELO01000282.1"/>
</dbReference>
<evidence type="ECO:0000313" key="7">
    <source>
        <dbReference type="Proteomes" id="UP000287962"/>
    </source>
</evidence>
<proteinExistence type="predicted"/>
<dbReference type="PATRIC" id="fig|37636.3.peg.933"/>
<sequence>MNPLEAPYPVYLVRETEVVRNSLAEGLPLPQGDTLEVGTKTYQVVRLPAPEGTYLLLLEVSHLAVRAKAYQSLLRVLKGLMQHEEPEGLLKDLIREAVAVVPGAEAGSILLREGAFFYLVAQEGFSERLLMARTSLEEELFWYGLGVDNWQKGRPRVLKGEEVRHLSSLSTVEARPLFFEHGRLLEIQATLGLPIVLEGEVLATMNLDSFSDPEAFGPLSLELAQAFALEAALLLKALKERQALQEAARTDPLTGLGNRRALEEAFPLLLQEARTLGEPLSLIYWDLNGLKALNDREGHAVGDQALKSLAQALRNLSRRRDVAFRIGGDEFVSLHLGLKAEEIPTLIARLQENLPYQVAAGGLLVEGEDLEALLKEADKRMYRAKRARKGL</sequence>
<organism evidence="2 5">
    <name type="scientific">Thermus scotoductus</name>
    <dbReference type="NCBI Taxonomy" id="37636"/>
    <lineage>
        <taxon>Bacteria</taxon>
        <taxon>Thermotogati</taxon>
        <taxon>Deinococcota</taxon>
        <taxon>Deinococci</taxon>
        <taxon>Thermales</taxon>
        <taxon>Thermaceae</taxon>
        <taxon>Thermus</taxon>
    </lineage>
</organism>
<name>A0A0N0ZN93_THESC</name>
<dbReference type="Gene3D" id="3.30.450.40">
    <property type="match status" value="1"/>
</dbReference>
<feature type="domain" description="GGDEF" evidence="1">
    <location>
        <begin position="278"/>
        <end position="391"/>
    </location>
</feature>
<keyword evidence="7" id="KW-1185">Reference proteome</keyword>
<dbReference type="GO" id="GO:0005886">
    <property type="term" value="C:plasma membrane"/>
    <property type="evidence" value="ECO:0007669"/>
    <property type="project" value="TreeGrafter"/>
</dbReference>
<dbReference type="NCBIfam" id="TIGR00254">
    <property type="entry name" value="GGDEF"/>
    <property type="match status" value="1"/>
</dbReference>
<dbReference type="Gene3D" id="3.30.70.270">
    <property type="match status" value="1"/>
</dbReference>